<dbReference type="CDD" id="cd09272">
    <property type="entry name" value="RNase_HI_RT_Ty1"/>
    <property type="match status" value="1"/>
</dbReference>
<keyword evidence="2" id="KW-1185">Reference proteome</keyword>
<comment type="caution">
    <text evidence="1">The sequence shown here is derived from an EMBL/GenBank/DDBJ whole genome shotgun (WGS) entry which is preliminary data.</text>
</comment>
<organism evidence="1 2">
    <name type="scientific">Lithospermum erythrorhizon</name>
    <name type="common">Purple gromwell</name>
    <name type="synonym">Lithospermum officinale var. erythrorhizon</name>
    <dbReference type="NCBI Taxonomy" id="34254"/>
    <lineage>
        <taxon>Eukaryota</taxon>
        <taxon>Viridiplantae</taxon>
        <taxon>Streptophyta</taxon>
        <taxon>Embryophyta</taxon>
        <taxon>Tracheophyta</taxon>
        <taxon>Spermatophyta</taxon>
        <taxon>Magnoliopsida</taxon>
        <taxon>eudicotyledons</taxon>
        <taxon>Gunneridae</taxon>
        <taxon>Pentapetalae</taxon>
        <taxon>asterids</taxon>
        <taxon>lamiids</taxon>
        <taxon>Boraginales</taxon>
        <taxon>Boraginaceae</taxon>
        <taxon>Boraginoideae</taxon>
        <taxon>Lithospermeae</taxon>
        <taxon>Lithospermum</taxon>
    </lineage>
</organism>
<evidence type="ECO:0008006" key="3">
    <source>
        <dbReference type="Google" id="ProtNLM"/>
    </source>
</evidence>
<proteinExistence type="predicted"/>
<gene>
    <name evidence="1" type="ORF">LIER_30495</name>
</gene>
<sequence>MASEFIALASAWKEVEWLQNLLYELPMWPKLMSPVSLHCDSEATLARAYNMVYNGKSRHIGLRHSYVKQLIHDVVVTLDFVRTYENLGDPLRKVLIMDLVEKTTRGMGLKPV</sequence>
<dbReference type="Proteomes" id="UP001454036">
    <property type="component" value="Unassembled WGS sequence"/>
</dbReference>
<evidence type="ECO:0000313" key="1">
    <source>
        <dbReference type="EMBL" id="GAA0183004.1"/>
    </source>
</evidence>
<dbReference type="EMBL" id="BAABME010010951">
    <property type="protein sequence ID" value="GAA0183004.1"/>
    <property type="molecule type" value="Genomic_DNA"/>
</dbReference>
<name>A0AAV3RRI8_LITER</name>
<accession>A0AAV3RRI8</accession>
<dbReference type="AlphaFoldDB" id="A0AAV3RRI8"/>
<protein>
    <recommendedName>
        <fullName evidence="3">Zinc finger, CCHC-type</fullName>
    </recommendedName>
</protein>
<reference evidence="1 2" key="1">
    <citation type="submission" date="2024-01" db="EMBL/GenBank/DDBJ databases">
        <title>The complete chloroplast genome sequence of Lithospermum erythrorhizon: insights into the phylogenetic relationship among Boraginaceae species and the maternal lineages of purple gromwells.</title>
        <authorList>
            <person name="Okada T."/>
            <person name="Watanabe K."/>
        </authorList>
    </citation>
    <scope>NUCLEOTIDE SEQUENCE [LARGE SCALE GENOMIC DNA]</scope>
</reference>
<evidence type="ECO:0000313" key="2">
    <source>
        <dbReference type="Proteomes" id="UP001454036"/>
    </source>
</evidence>